<evidence type="ECO:0000313" key="1">
    <source>
        <dbReference type="EMBL" id="NEY89939.1"/>
    </source>
</evidence>
<protein>
    <submittedName>
        <fullName evidence="1">Sulfotransferase</fullName>
    </submittedName>
</protein>
<dbReference type="InterPro" id="IPR027417">
    <property type="entry name" value="P-loop_NTPase"/>
</dbReference>
<proteinExistence type="predicted"/>
<comment type="caution">
    <text evidence="1">The sequence shown here is derived from an EMBL/GenBank/DDBJ whole genome shotgun (WGS) entry which is preliminary data.</text>
</comment>
<dbReference type="EMBL" id="JAAIVJ010000003">
    <property type="protein sequence ID" value="NEY89939.1"/>
    <property type="molecule type" value="Genomic_DNA"/>
</dbReference>
<dbReference type="AlphaFoldDB" id="A0A6M0QR11"/>
<sequence length="250" mass="28398">MSKTPFVIVTLPRSGSYHLRALLDSAPDIRCYGEIFKGSEVELPPEDLVLVGLGKKDTQKRDEMGMAVLNRLRKKTDAAEQILGFKDFRFNLTRAKIYQQITNSKGWRKVFLFRNPVERYISMERADLTGVFVVTERNKDAGLDLKRPIRFDAERFEKSMGSHRNLTRDAQTALEKSGPDLVHVLDYAQLNTVESRKALMGFLGSAGDGALLASDHVKQFTAPFESGVENWPEMEAYLQETRQMDLLPPR</sequence>
<keyword evidence="2" id="KW-1185">Reference proteome</keyword>
<accession>A0A6M0QR11</accession>
<name>A0A6M0QR11_9RHOB</name>
<evidence type="ECO:0000313" key="2">
    <source>
        <dbReference type="Proteomes" id="UP000477782"/>
    </source>
</evidence>
<gene>
    <name evidence="1" type="ORF">G4Z14_06470</name>
</gene>
<reference evidence="1 2" key="1">
    <citation type="submission" date="2020-02" db="EMBL/GenBank/DDBJ databases">
        <authorList>
            <person name="Chen W.-M."/>
        </authorList>
    </citation>
    <scope>NUCLEOTIDE SEQUENCE [LARGE SCALE GENOMIC DNA]</scope>
    <source>
        <strain evidence="1 2">KMS-5</strain>
    </source>
</reference>
<dbReference type="GO" id="GO:0016740">
    <property type="term" value="F:transferase activity"/>
    <property type="evidence" value="ECO:0007669"/>
    <property type="project" value="UniProtKB-KW"/>
</dbReference>
<dbReference type="SUPFAM" id="SSF52540">
    <property type="entry name" value="P-loop containing nucleoside triphosphate hydrolases"/>
    <property type="match status" value="1"/>
</dbReference>
<dbReference type="Gene3D" id="3.40.50.300">
    <property type="entry name" value="P-loop containing nucleotide triphosphate hydrolases"/>
    <property type="match status" value="1"/>
</dbReference>
<keyword evidence="1" id="KW-0808">Transferase</keyword>
<dbReference type="RefSeq" id="WP_164623990.1">
    <property type="nucleotide sequence ID" value="NZ_JAAIVJ010000003.1"/>
</dbReference>
<organism evidence="1 2">
    <name type="scientific">Tabrizicola oligotrophica</name>
    <dbReference type="NCBI Taxonomy" id="2710650"/>
    <lineage>
        <taxon>Bacteria</taxon>
        <taxon>Pseudomonadati</taxon>
        <taxon>Pseudomonadota</taxon>
        <taxon>Alphaproteobacteria</taxon>
        <taxon>Rhodobacterales</taxon>
        <taxon>Paracoccaceae</taxon>
        <taxon>Tabrizicola</taxon>
    </lineage>
</organism>
<dbReference type="Proteomes" id="UP000477782">
    <property type="component" value="Unassembled WGS sequence"/>
</dbReference>